<evidence type="ECO:0000256" key="1">
    <source>
        <dbReference type="SAM" id="MobiDB-lite"/>
    </source>
</evidence>
<protein>
    <submittedName>
        <fullName evidence="3">Tyrosine aminotransferase</fullName>
    </submittedName>
</protein>
<feature type="compositionally biased region" description="Polar residues" evidence="1">
    <location>
        <begin position="29"/>
        <end position="41"/>
    </location>
</feature>
<feature type="region of interest" description="Disordered" evidence="1">
    <location>
        <begin position="1"/>
        <end position="52"/>
    </location>
</feature>
<dbReference type="GO" id="GO:0006559">
    <property type="term" value="P:L-phenylalanine catabolic process"/>
    <property type="evidence" value="ECO:0007669"/>
    <property type="project" value="TreeGrafter"/>
</dbReference>
<keyword evidence="3" id="KW-0808">Transferase</keyword>
<evidence type="ECO:0000259" key="2">
    <source>
        <dbReference type="Pfam" id="PF00155"/>
    </source>
</evidence>
<comment type="caution">
    <text evidence="3">The sequence shown here is derived from an EMBL/GenBank/DDBJ whole genome shotgun (WGS) entry which is preliminary data.</text>
</comment>
<dbReference type="GO" id="GO:0006572">
    <property type="term" value="P:L-tyrosine catabolic process"/>
    <property type="evidence" value="ECO:0007669"/>
    <property type="project" value="TreeGrafter"/>
</dbReference>
<dbReference type="OrthoDB" id="7042322at2759"/>
<dbReference type="GO" id="GO:0004838">
    <property type="term" value="F:L-tyrosine-2-oxoglutarate transaminase activity"/>
    <property type="evidence" value="ECO:0007669"/>
    <property type="project" value="TreeGrafter"/>
</dbReference>
<sequence length="130" mass="14221">MPIRVSATLADPPQLQRQEPTNRRDGTSPLPTSLRNHQPHQSCDEDMKLTPNPDKKMISLSIGDPTVSGHLKPCDEIMNSVEKTLKSYKFNGYAASTGHLEGREAVAKYATRPGAPIEAKVSLTLTNLTL</sequence>
<dbReference type="GO" id="GO:0030170">
    <property type="term" value="F:pyridoxal phosphate binding"/>
    <property type="evidence" value="ECO:0007669"/>
    <property type="project" value="InterPro"/>
</dbReference>
<dbReference type="PANTHER" id="PTHR45744:SF2">
    <property type="entry name" value="TYROSINE AMINOTRANSFERASE"/>
    <property type="match status" value="1"/>
</dbReference>
<feature type="domain" description="Aminotransferase class I/classII large" evidence="2">
    <location>
        <begin position="55"/>
        <end position="124"/>
    </location>
</feature>
<dbReference type="InterPro" id="IPR015424">
    <property type="entry name" value="PyrdxlP-dep_Trfase"/>
</dbReference>
<dbReference type="InterPro" id="IPR004839">
    <property type="entry name" value="Aminotransferase_I/II_large"/>
</dbReference>
<feature type="compositionally biased region" description="Basic and acidic residues" evidence="1">
    <location>
        <begin position="42"/>
        <end position="52"/>
    </location>
</feature>
<dbReference type="Gene3D" id="3.40.640.10">
    <property type="entry name" value="Type I PLP-dependent aspartate aminotransferase-like (Major domain)"/>
    <property type="match status" value="1"/>
</dbReference>
<evidence type="ECO:0000313" key="4">
    <source>
        <dbReference type="Proteomes" id="UP000887116"/>
    </source>
</evidence>
<dbReference type="InterPro" id="IPR015422">
    <property type="entry name" value="PyrdxlP-dep_Trfase_small"/>
</dbReference>
<name>A0A8X6GZG8_TRICU</name>
<evidence type="ECO:0000313" key="3">
    <source>
        <dbReference type="EMBL" id="GFR14203.1"/>
    </source>
</evidence>
<dbReference type="InterPro" id="IPR015421">
    <property type="entry name" value="PyrdxlP-dep_Trfase_major"/>
</dbReference>
<dbReference type="Proteomes" id="UP000887116">
    <property type="component" value="Unassembled WGS sequence"/>
</dbReference>
<keyword evidence="4" id="KW-1185">Reference proteome</keyword>
<dbReference type="PANTHER" id="PTHR45744">
    <property type="entry name" value="TYROSINE AMINOTRANSFERASE"/>
    <property type="match status" value="1"/>
</dbReference>
<dbReference type="SUPFAM" id="SSF53383">
    <property type="entry name" value="PLP-dependent transferases"/>
    <property type="match status" value="1"/>
</dbReference>
<dbReference type="Gene3D" id="3.90.1150.10">
    <property type="entry name" value="Aspartate Aminotransferase, domain 1"/>
    <property type="match status" value="1"/>
</dbReference>
<proteinExistence type="predicted"/>
<keyword evidence="3" id="KW-0032">Aminotransferase</keyword>
<dbReference type="AlphaFoldDB" id="A0A8X6GZG8"/>
<gene>
    <name evidence="3" type="primary">NCL1_25207</name>
    <name evidence="3" type="ORF">TNCT_426281</name>
</gene>
<organism evidence="3 4">
    <name type="scientific">Trichonephila clavata</name>
    <name type="common">Joro spider</name>
    <name type="synonym">Nephila clavata</name>
    <dbReference type="NCBI Taxonomy" id="2740835"/>
    <lineage>
        <taxon>Eukaryota</taxon>
        <taxon>Metazoa</taxon>
        <taxon>Ecdysozoa</taxon>
        <taxon>Arthropoda</taxon>
        <taxon>Chelicerata</taxon>
        <taxon>Arachnida</taxon>
        <taxon>Araneae</taxon>
        <taxon>Araneomorphae</taxon>
        <taxon>Entelegynae</taxon>
        <taxon>Araneoidea</taxon>
        <taxon>Nephilidae</taxon>
        <taxon>Trichonephila</taxon>
    </lineage>
</organism>
<accession>A0A8X6GZG8</accession>
<dbReference type="EMBL" id="BMAO01017228">
    <property type="protein sequence ID" value="GFR14203.1"/>
    <property type="molecule type" value="Genomic_DNA"/>
</dbReference>
<reference evidence="3" key="1">
    <citation type="submission" date="2020-07" db="EMBL/GenBank/DDBJ databases">
        <title>Multicomponent nature underlies the extraordinary mechanical properties of spider dragline silk.</title>
        <authorList>
            <person name="Kono N."/>
            <person name="Nakamura H."/>
            <person name="Mori M."/>
            <person name="Yoshida Y."/>
            <person name="Ohtoshi R."/>
            <person name="Malay A.D."/>
            <person name="Moran D.A.P."/>
            <person name="Tomita M."/>
            <person name="Numata K."/>
            <person name="Arakawa K."/>
        </authorList>
    </citation>
    <scope>NUCLEOTIDE SEQUENCE</scope>
</reference>
<dbReference type="Pfam" id="PF00155">
    <property type="entry name" value="Aminotran_1_2"/>
    <property type="match status" value="1"/>
</dbReference>